<accession>A0A5K7XFQ9</accession>
<reference evidence="2" key="1">
    <citation type="submission" date="2019-10" db="EMBL/GenBank/DDBJ databases">
        <title>Lacipirellula parvula gen. nov., sp. nov., representing a lineage of planctomycetes widespread in freshwater anoxic habitats, and description of the family Lacipirellulaceae.</title>
        <authorList>
            <person name="Dedysh S.N."/>
            <person name="Kulichevskaya I.S."/>
            <person name="Beletsky A.V."/>
            <person name="Rakitin A.L."/>
            <person name="Mardanov A.V."/>
            <person name="Ivanova A.A."/>
            <person name="Saltykova V.X."/>
            <person name="Rijpstra W.I.C."/>
            <person name="Sinninghe Damste J.S."/>
            <person name="Ravin N.V."/>
        </authorList>
    </citation>
    <scope>NUCLEOTIDE SEQUENCE [LARGE SCALE GENOMIC DNA]</scope>
    <source>
        <strain evidence="2">PX69</strain>
    </source>
</reference>
<dbReference type="Proteomes" id="UP000326837">
    <property type="component" value="Chromosome"/>
</dbReference>
<sequence>MISLPAQKNRSTLAVMGAQAGILAARNADSRRFPAEIDPLLRKQSPRIEPYACAWQ</sequence>
<organism evidence="1 2">
    <name type="scientific">Lacipirellula parvula</name>
    <dbReference type="NCBI Taxonomy" id="2650471"/>
    <lineage>
        <taxon>Bacteria</taxon>
        <taxon>Pseudomonadati</taxon>
        <taxon>Planctomycetota</taxon>
        <taxon>Planctomycetia</taxon>
        <taxon>Pirellulales</taxon>
        <taxon>Lacipirellulaceae</taxon>
        <taxon>Lacipirellula</taxon>
    </lineage>
</organism>
<protein>
    <submittedName>
        <fullName evidence="1">Uncharacterized protein</fullName>
    </submittedName>
</protein>
<proteinExistence type="predicted"/>
<gene>
    <name evidence="1" type="ORF">PLANPX_2685</name>
</gene>
<dbReference type="KEGG" id="lpav:PLANPX_2685"/>
<dbReference type="EMBL" id="AP021861">
    <property type="protein sequence ID" value="BBO33073.1"/>
    <property type="molecule type" value="Genomic_DNA"/>
</dbReference>
<keyword evidence="2" id="KW-1185">Reference proteome</keyword>
<dbReference type="AlphaFoldDB" id="A0A5K7XFQ9"/>
<name>A0A5K7XFQ9_9BACT</name>
<evidence type="ECO:0000313" key="1">
    <source>
        <dbReference type="EMBL" id="BBO33073.1"/>
    </source>
</evidence>
<evidence type="ECO:0000313" key="2">
    <source>
        <dbReference type="Proteomes" id="UP000326837"/>
    </source>
</evidence>